<name>A0A9P7F8I8_9AGAM</name>
<evidence type="ECO:0000313" key="2">
    <source>
        <dbReference type="EMBL" id="KAG2110589.1"/>
    </source>
</evidence>
<dbReference type="EMBL" id="JABBWM010000020">
    <property type="protein sequence ID" value="KAG2110589.1"/>
    <property type="molecule type" value="Genomic_DNA"/>
</dbReference>
<protein>
    <submittedName>
        <fullName evidence="2">Uncharacterized protein</fullName>
    </submittedName>
</protein>
<dbReference type="AlphaFoldDB" id="A0A9P7F8I8"/>
<proteinExistence type="predicted"/>
<evidence type="ECO:0000256" key="1">
    <source>
        <dbReference type="SAM" id="MobiDB-lite"/>
    </source>
</evidence>
<reference evidence="2" key="1">
    <citation type="journal article" date="2020" name="New Phytol.">
        <title>Comparative genomics reveals dynamic genome evolution in host specialist ectomycorrhizal fungi.</title>
        <authorList>
            <person name="Lofgren L.A."/>
            <person name="Nguyen N.H."/>
            <person name="Vilgalys R."/>
            <person name="Ruytinx J."/>
            <person name="Liao H.L."/>
            <person name="Branco S."/>
            <person name="Kuo A."/>
            <person name="LaButti K."/>
            <person name="Lipzen A."/>
            <person name="Andreopoulos W."/>
            <person name="Pangilinan J."/>
            <person name="Riley R."/>
            <person name="Hundley H."/>
            <person name="Na H."/>
            <person name="Barry K."/>
            <person name="Grigoriev I.V."/>
            <person name="Stajich J.E."/>
            <person name="Kennedy P.G."/>
        </authorList>
    </citation>
    <scope>NUCLEOTIDE SEQUENCE</scope>
    <source>
        <strain evidence="2">FC423</strain>
    </source>
</reference>
<gene>
    <name evidence="2" type="ORF">F5147DRAFT_689178</name>
</gene>
<dbReference type="OrthoDB" id="3067134at2759"/>
<organism evidence="2 3">
    <name type="scientific">Suillus discolor</name>
    <dbReference type="NCBI Taxonomy" id="1912936"/>
    <lineage>
        <taxon>Eukaryota</taxon>
        <taxon>Fungi</taxon>
        <taxon>Dikarya</taxon>
        <taxon>Basidiomycota</taxon>
        <taxon>Agaricomycotina</taxon>
        <taxon>Agaricomycetes</taxon>
        <taxon>Agaricomycetidae</taxon>
        <taxon>Boletales</taxon>
        <taxon>Suillineae</taxon>
        <taxon>Suillaceae</taxon>
        <taxon>Suillus</taxon>
    </lineage>
</organism>
<keyword evidence="3" id="KW-1185">Reference proteome</keyword>
<dbReference type="GeneID" id="64699208"/>
<accession>A0A9P7F8I8</accession>
<evidence type="ECO:0000313" key="3">
    <source>
        <dbReference type="Proteomes" id="UP000823399"/>
    </source>
</evidence>
<comment type="caution">
    <text evidence="2">The sequence shown here is derived from an EMBL/GenBank/DDBJ whole genome shotgun (WGS) entry which is preliminary data.</text>
</comment>
<dbReference type="RefSeq" id="XP_041294179.1">
    <property type="nucleotide sequence ID" value="XM_041436949.1"/>
</dbReference>
<feature type="region of interest" description="Disordered" evidence="1">
    <location>
        <begin position="173"/>
        <end position="192"/>
    </location>
</feature>
<dbReference type="Proteomes" id="UP000823399">
    <property type="component" value="Unassembled WGS sequence"/>
</dbReference>
<feature type="region of interest" description="Disordered" evidence="1">
    <location>
        <begin position="295"/>
        <end position="315"/>
    </location>
</feature>
<sequence>MTIAITKGNPKTAEFTRLFELFDRIATRRARGSTELAISMDDIQSVPAEFAPVLKNLSTVLSLRAQRDQKRLHKPIGRPRRNTVGIAPMTQDTIDEVEDVGSPTFPLEEHHPFTFKLMLHNLYNVDEWAQKVKSAVEVSKEQFKPLAERKQEMMREGTGKERIVGRNVVRSRSQSVVNPKSKGKALSREQVPASPVRANDFSRVLKKRCVGRRKSISGPLAGGVWVYDAAISAVELDGGRPSLEITISKSKDTLNNTGVRSRHQSLAGLEGIQDRDTTRRKVRIAVPLARDDVQGASALDEETHSRSGQQGNIIRYPCRRTTPARGSSLVRSRCLVVSTVPKYIPHTSTVVHHTFRYDDHRDGSERSRFE</sequence>